<dbReference type="PRINTS" id="PR00024">
    <property type="entry name" value="HOMEOBOX"/>
</dbReference>
<dbReference type="InterPro" id="IPR017970">
    <property type="entry name" value="Homeobox_CS"/>
</dbReference>
<dbReference type="Gene3D" id="1.10.10.60">
    <property type="entry name" value="Homeodomain-like"/>
    <property type="match status" value="1"/>
</dbReference>
<evidence type="ECO:0000256" key="4">
    <source>
        <dbReference type="ARBA" id="ARBA00023242"/>
    </source>
</evidence>
<feature type="domain" description="Homeobox" evidence="8">
    <location>
        <begin position="127"/>
        <end position="187"/>
    </location>
</feature>
<sequence>MTSLPCPLPGRDACKAVFQDLVPVPSVVAAYPLGVSPATAASPDLSYSGPFGHLLSYSYTRPATLEDSYLSCQQPAAPSQPLRGPAELPQEPEAGEDEAMGTPVLPYTHLLMLSPEPLERHPQIPTKKLRKPRTIYSSLQLQRLNQCFQHTQYLALPERAQLAAQLGLTQTQVKIWFQNKRSKYKKLLKQNSGGQEGDFPRRPPSLPPCSPPLPSLWDLPKAGTLPTGGYGNGFGAWCQHHSPDVLAVPPMM</sequence>
<dbReference type="Pfam" id="PF00046">
    <property type="entry name" value="Homeodomain"/>
    <property type="match status" value="1"/>
</dbReference>
<feature type="DNA-binding region" description="Homeobox" evidence="5">
    <location>
        <begin position="129"/>
        <end position="188"/>
    </location>
</feature>
<evidence type="ECO:0000256" key="1">
    <source>
        <dbReference type="ARBA" id="ARBA00007916"/>
    </source>
</evidence>
<comment type="subcellular location">
    <subcellularLocation>
        <location evidence="5 6">Nucleus</location>
    </subcellularLocation>
</comment>
<dbReference type="EMBL" id="JH173384">
    <property type="protein sequence ID" value="EHB16477.1"/>
    <property type="molecule type" value="Genomic_DNA"/>
</dbReference>
<keyword evidence="3 5" id="KW-0371">Homeobox</keyword>
<dbReference type="PROSITE" id="PS50071">
    <property type="entry name" value="HOMEOBOX_2"/>
    <property type="match status" value="1"/>
</dbReference>
<proteinExistence type="inferred from homology"/>
<evidence type="ECO:0000256" key="3">
    <source>
        <dbReference type="ARBA" id="ARBA00023155"/>
    </source>
</evidence>
<feature type="region of interest" description="Disordered" evidence="7">
    <location>
        <begin position="189"/>
        <end position="209"/>
    </location>
</feature>
<dbReference type="CDD" id="cd00086">
    <property type="entry name" value="homeodomain"/>
    <property type="match status" value="1"/>
</dbReference>
<evidence type="ECO:0000259" key="8">
    <source>
        <dbReference type="PROSITE" id="PS50071"/>
    </source>
</evidence>
<dbReference type="PANTHER" id="PTHR24327">
    <property type="entry name" value="HOMEOBOX PROTEIN"/>
    <property type="match status" value="1"/>
</dbReference>
<dbReference type="InParanoid" id="G5C4Q0"/>
<evidence type="ECO:0000256" key="7">
    <source>
        <dbReference type="SAM" id="MobiDB-lite"/>
    </source>
</evidence>
<keyword evidence="2 5" id="KW-0238">DNA-binding</keyword>
<dbReference type="GO" id="GO:0005634">
    <property type="term" value="C:nucleus"/>
    <property type="evidence" value="ECO:0007669"/>
    <property type="project" value="UniProtKB-SubCell"/>
</dbReference>
<comment type="similarity">
    <text evidence="1">Belongs to the distal-less homeobox family.</text>
</comment>
<dbReference type="GO" id="GO:0000978">
    <property type="term" value="F:RNA polymerase II cis-regulatory region sequence-specific DNA binding"/>
    <property type="evidence" value="ECO:0007669"/>
    <property type="project" value="TreeGrafter"/>
</dbReference>
<reference evidence="9 10" key="1">
    <citation type="journal article" date="2011" name="Nature">
        <title>Genome sequencing reveals insights into physiology and longevity of the naked mole rat.</title>
        <authorList>
            <person name="Kim E.B."/>
            <person name="Fang X."/>
            <person name="Fushan A.A."/>
            <person name="Huang Z."/>
            <person name="Lobanov A.V."/>
            <person name="Han L."/>
            <person name="Marino S.M."/>
            <person name="Sun X."/>
            <person name="Turanov A.A."/>
            <person name="Yang P."/>
            <person name="Yim S.H."/>
            <person name="Zhao X."/>
            <person name="Kasaikina M.V."/>
            <person name="Stoletzki N."/>
            <person name="Peng C."/>
            <person name="Polak P."/>
            <person name="Xiong Z."/>
            <person name="Kiezun A."/>
            <person name="Zhu Y."/>
            <person name="Chen Y."/>
            <person name="Kryukov G.V."/>
            <person name="Zhang Q."/>
            <person name="Peshkin L."/>
            <person name="Yang L."/>
            <person name="Bronson R.T."/>
            <person name="Buffenstein R."/>
            <person name="Wang B."/>
            <person name="Han C."/>
            <person name="Li Q."/>
            <person name="Chen L."/>
            <person name="Zhao W."/>
            <person name="Sunyaev S.R."/>
            <person name="Park T.J."/>
            <person name="Zhang G."/>
            <person name="Wang J."/>
            <person name="Gladyshev V.N."/>
        </authorList>
    </citation>
    <scope>NUCLEOTIDE SEQUENCE [LARGE SCALE GENOMIC DNA]</scope>
</reference>
<dbReference type="eggNOG" id="KOG0850">
    <property type="taxonomic scope" value="Eukaryota"/>
</dbReference>
<dbReference type="PROSITE" id="PS00027">
    <property type="entry name" value="HOMEOBOX_1"/>
    <property type="match status" value="1"/>
</dbReference>
<organism evidence="9 10">
    <name type="scientific">Heterocephalus glaber</name>
    <name type="common">Naked mole rat</name>
    <dbReference type="NCBI Taxonomy" id="10181"/>
    <lineage>
        <taxon>Eukaryota</taxon>
        <taxon>Metazoa</taxon>
        <taxon>Chordata</taxon>
        <taxon>Craniata</taxon>
        <taxon>Vertebrata</taxon>
        <taxon>Euteleostomi</taxon>
        <taxon>Mammalia</taxon>
        <taxon>Eutheria</taxon>
        <taxon>Euarchontoglires</taxon>
        <taxon>Glires</taxon>
        <taxon>Rodentia</taxon>
        <taxon>Hystricomorpha</taxon>
        <taxon>Bathyergidae</taxon>
        <taxon>Heterocephalus</taxon>
    </lineage>
</organism>
<protein>
    <submittedName>
        <fullName evidence="9">Homeobox protein DLX-4</fullName>
    </submittedName>
</protein>
<evidence type="ECO:0000313" key="9">
    <source>
        <dbReference type="EMBL" id="EHB16477.1"/>
    </source>
</evidence>
<accession>G5C4Q0</accession>
<dbReference type="InterPro" id="IPR020479">
    <property type="entry name" value="HD_metazoa"/>
</dbReference>
<keyword evidence="4 5" id="KW-0539">Nucleus</keyword>
<dbReference type="PANTHER" id="PTHR24327:SF21">
    <property type="entry name" value="HOMEOBOX PROTEIN DLX-4"/>
    <property type="match status" value="1"/>
</dbReference>
<gene>
    <name evidence="9" type="ORF">GW7_21768</name>
</gene>
<dbReference type="InterPro" id="IPR050460">
    <property type="entry name" value="Distal-less_Homeobox_TF"/>
</dbReference>
<dbReference type="InterPro" id="IPR001356">
    <property type="entry name" value="HD"/>
</dbReference>
<feature type="region of interest" description="Disordered" evidence="7">
    <location>
        <begin position="72"/>
        <end position="101"/>
    </location>
</feature>
<dbReference type="FunFam" id="1.10.10.60:FF:000424">
    <property type="entry name" value="ANTP homeobox protein"/>
    <property type="match status" value="1"/>
</dbReference>
<name>G5C4Q0_HETGA</name>
<evidence type="ECO:0000256" key="2">
    <source>
        <dbReference type="ARBA" id="ARBA00023125"/>
    </source>
</evidence>
<dbReference type="FunCoup" id="G5C4Q0">
    <property type="interactions" value="183"/>
</dbReference>
<dbReference type="AlphaFoldDB" id="G5C4Q0"/>
<evidence type="ECO:0000256" key="6">
    <source>
        <dbReference type="RuleBase" id="RU000682"/>
    </source>
</evidence>
<dbReference type="Proteomes" id="UP000006813">
    <property type="component" value="Unassembled WGS sequence"/>
</dbReference>
<dbReference type="SUPFAM" id="SSF46689">
    <property type="entry name" value="Homeodomain-like"/>
    <property type="match status" value="1"/>
</dbReference>
<dbReference type="GO" id="GO:0000981">
    <property type="term" value="F:DNA-binding transcription factor activity, RNA polymerase II-specific"/>
    <property type="evidence" value="ECO:0007669"/>
    <property type="project" value="InterPro"/>
</dbReference>
<evidence type="ECO:0000313" key="10">
    <source>
        <dbReference type="Proteomes" id="UP000006813"/>
    </source>
</evidence>
<dbReference type="PRINTS" id="PR00031">
    <property type="entry name" value="HTHREPRESSR"/>
</dbReference>
<dbReference type="GO" id="GO:0030154">
    <property type="term" value="P:cell differentiation"/>
    <property type="evidence" value="ECO:0007669"/>
    <property type="project" value="TreeGrafter"/>
</dbReference>
<dbReference type="InterPro" id="IPR009057">
    <property type="entry name" value="Homeodomain-like_sf"/>
</dbReference>
<evidence type="ECO:0000256" key="5">
    <source>
        <dbReference type="PROSITE-ProRule" id="PRU00108"/>
    </source>
</evidence>
<dbReference type="SMART" id="SM00389">
    <property type="entry name" value="HOX"/>
    <property type="match status" value="1"/>
</dbReference>
<dbReference type="InterPro" id="IPR000047">
    <property type="entry name" value="HTH_motif"/>
</dbReference>